<dbReference type="SMART" id="SM00054">
    <property type="entry name" value="EFh"/>
    <property type="match status" value="1"/>
</dbReference>
<evidence type="ECO:0000256" key="1">
    <source>
        <dbReference type="ARBA" id="ARBA00022837"/>
    </source>
</evidence>
<evidence type="ECO:0000313" key="8">
    <source>
        <dbReference type="Proteomes" id="UP001159427"/>
    </source>
</evidence>
<proteinExistence type="predicted"/>
<evidence type="ECO:0000259" key="5">
    <source>
        <dbReference type="PROSITE" id="PS50222"/>
    </source>
</evidence>
<dbReference type="InterPro" id="IPR002048">
    <property type="entry name" value="EF_hand_dom"/>
</dbReference>
<name>A0ABN8MJ46_9CNID</name>
<dbReference type="InterPro" id="IPR016035">
    <property type="entry name" value="Acyl_Trfase/lysoPLipase"/>
</dbReference>
<feature type="compositionally biased region" description="Polar residues" evidence="4">
    <location>
        <begin position="589"/>
        <end position="604"/>
    </location>
</feature>
<comment type="caution">
    <text evidence="7">The sequence shown here is derived from an EMBL/GenBank/DDBJ whole genome shotgun (WGS) entry which is preliminary data.</text>
</comment>
<dbReference type="PROSITE" id="PS50222">
    <property type="entry name" value="EF_HAND_2"/>
    <property type="match status" value="1"/>
</dbReference>
<feature type="short sequence motif" description="DGA/G" evidence="3">
    <location>
        <begin position="294"/>
        <end position="296"/>
    </location>
</feature>
<dbReference type="PROSITE" id="PS00018">
    <property type="entry name" value="EF_HAND_1"/>
    <property type="match status" value="1"/>
</dbReference>
<dbReference type="CDD" id="cd07207">
    <property type="entry name" value="Pat_ExoU_VipD_like"/>
    <property type="match status" value="1"/>
</dbReference>
<gene>
    <name evidence="7" type="ORF">PEVE_00036287</name>
</gene>
<dbReference type="PANTHER" id="PTHR46394">
    <property type="entry name" value="ANNEXIN"/>
    <property type="match status" value="1"/>
</dbReference>
<evidence type="ECO:0000313" key="7">
    <source>
        <dbReference type="EMBL" id="CAH3029519.1"/>
    </source>
</evidence>
<evidence type="ECO:0000256" key="3">
    <source>
        <dbReference type="PROSITE-ProRule" id="PRU01161"/>
    </source>
</evidence>
<dbReference type="SUPFAM" id="SSF47473">
    <property type="entry name" value="EF-hand"/>
    <property type="match status" value="1"/>
</dbReference>
<feature type="region of interest" description="Disordered" evidence="4">
    <location>
        <begin position="572"/>
        <end position="714"/>
    </location>
</feature>
<feature type="active site" description="Nucleophile" evidence="3">
    <location>
        <position position="153"/>
    </location>
</feature>
<reference evidence="7 8" key="1">
    <citation type="submission" date="2022-05" db="EMBL/GenBank/DDBJ databases">
        <authorList>
            <consortium name="Genoscope - CEA"/>
            <person name="William W."/>
        </authorList>
    </citation>
    <scope>NUCLEOTIDE SEQUENCE [LARGE SCALE GENOMIC DNA]</scope>
</reference>
<keyword evidence="8" id="KW-1185">Reference proteome</keyword>
<evidence type="ECO:0000256" key="2">
    <source>
        <dbReference type="ARBA" id="ARBA00023098"/>
    </source>
</evidence>
<evidence type="ECO:0000259" key="6">
    <source>
        <dbReference type="PROSITE" id="PS51635"/>
    </source>
</evidence>
<dbReference type="PROSITE" id="PS51635">
    <property type="entry name" value="PNPLA"/>
    <property type="match status" value="1"/>
</dbReference>
<dbReference type="Gene3D" id="3.40.1090.10">
    <property type="entry name" value="Cytosolic phospholipase A2 catalytic domain"/>
    <property type="match status" value="2"/>
</dbReference>
<organism evidence="7 8">
    <name type="scientific">Porites evermanni</name>
    <dbReference type="NCBI Taxonomy" id="104178"/>
    <lineage>
        <taxon>Eukaryota</taxon>
        <taxon>Metazoa</taxon>
        <taxon>Cnidaria</taxon>
        <taxon>Anthozoa</taxon>
        <taxon>Hexacorallia</taxon>
        <taxon>Scleractinia</taxon>
        <taxon>Fungiina</taxon>
        <taxon>Poritidae</taxon>
        <taxon>Porites</taxon>
    </lineage>
</organism>
<dbReference type="InterPro" id="IPR011992">
    <property type="entry name" value="EF-hand-dom_pair"/>
</dbReference>
<dbReference type="Gene3D" id="1.10.238.10">
    <property type="entry name" value="EF-hand"/>
    <property type="match status" value="1"/>
</dbReference>
<dbReference type="Proteomes" id="UP001159427">
    <property type="component" value="Unassembled WGS sequence"/>
</dbReference>
<dbReference type="SUPFAM" id="SSF52151">
    <property type="entry name" value="FabD/lysophospholipase-like"/>
    <property type="match status" value="1"/>
</dbReference>
<dbReference type="InterPro" id="IPR052580">
    <property type="entry name" value="Lipid_Hydrolase"/>
</dbReference>
<feature type="short sequence motif" description="GXSXG" evidence="3">
    <location>
        <begin position="151"/>
        <end position="155"/>
    </location>
</feature>
<dbReference type="PANTHER" id="PTHR46394:SF1">
    <property type="entry name" value="PNPLA DOMAIN-CONTAINING PROTEIN"/>
    <property type="match status" value="1"/>
</dbReference>
<protein>
    <recommendedName>
        <fullName evidence="9">Calmodulin</fullName>
    </recommendedName>
</protein>
<evidence type="ECO:0000256" key="4">
    <source>
        <dbReference type="SAM" id="MobiDB-lite"/>
    </source>
</evidence>
<keyword evidence="1" id="KW-0106">Calcium</keyword>
<dbReference type="InterPro" id="IPR002641">
    <property type="entry name" value="PNPLA_dom"/>
</dbReference>
<dbReference type="Pfam" id="PF01734">
    <property type="entry name" value="Patatin"/>
    <property type="match status" value="1"/>
</dbReference>
<keyword evidence="3" id="KW-0378">Hydrolase</keyword>
<feature type="active site" description="Proton acceptor" evidence="3">
    <location>
        <position position="294"/>
    </location>
</feature>
<feature type="domain" description="EF-hand" evidence="5">
    <location>
        <begin position="448"/>
        <end position="483"/>
    </location>
</feature>
<keyword evidence="2 3" id="KW-0443">Lipid metabolism</keyword>
<feature type="compositionally biased region" description="Polar residues" evidence="4">
    <location>
        <begin position="703"/>
        <end position="714"/>
    </location>
</feature>
<feature type="short sequence motif" description="GXGXXG" evidence="3">
    <location>
        <begin position="122"/>
        <end position="127"/>
    </location>
</feature>
<feature type="compositionally biased region" description="Basic and acidic residues" evidence="4">
    <location>
        <begin position="665"/>
        <end position="683"/>
    </location>
</feature>
<dbReference type="InterPro" id="IPR018247">
    <property type="entry name" value="EF_Hand_1_Ca_BS"/>
</dbReference>
<sequence>MQRTENINNLNGVTPQYRQRKVSSSRRFHESRKIEPTDMARPISKNMNGHTKYDMINGQPKKESATSLNLPNNFIEAASLLGSIGSLRAAETTDRYRRGSTSHEEDMYRDFPFPFENLVFEGGGNKGMAYVGALQVLESAGILRSIKRVAGASAGAIIAALISLGYDSSDLREFLEQDLRRILVDHTCGYCSLLPNLLKGFGWNPGKRMLKWFGEQLKERTGDGDITFKEVYERFGKELCIVVTNLNQMSVEYFHPKTTPNTPIRRAVRMSVALPGVFQCVREMNNDYEDVYVDGGLLCNYPIHAFDGWWLSMDPKDTFFKRLQPLEDFAKLFEKSERFGTWNNKTLGIVLYSHTETELMKTLLTEREGNKPPKPPATKLSKQRLKLQHQQAIMHQEHQTMVKAVGRFMAELQRNNLDEDSIINLKELRGVFKKPVEFTREDAELLFGPDADYRAAFEELDTDEDGEITFQELMAFIEKKGVNLQTRFLGYARKEIKHLGEFIQTLQTALSVNVKRVYVEKKDVERTIGIDTDYIETNDFNLEYLDKQFLVESGRRATKAFLREYKLRRTRREQESALSASRNEGRPQSGITVTVRSASGSDDSPFQEDLPPEYAITQNRTDSSVAQATNRHPRDSITSVTSLETSQQENPVRRSSAGVKLPPLSREREASREQSENLAREGSGDSVTSARKVDVDVKRSPFPSRNQRVGDISN</sequence>
<dbReference type="EMBL" id="CALNXI010000577">
    <property type="protein sequence ID" value="CAH3029519.1"/>
    <property type="molecule type" value="Genomic_DNA"/>
</dbReference>
<accession>A0ABN8MJ46</accession>
<keyword evidence="3" id="KW-0442">Lipid degradation</keyword>
<evidence type="ECO:0008006" key="9">
    <source>
        <dbReference type="Google" id="ProtNLM"/>
    </source>
</evidence>
<feature type="compositionally biased region" description="Polar residues" evidence="4">
    <location>
        <begin position="616"/>
        <end position="650"/>
    </location>
</feature>
<feature type="domain" description="PNPLA" evidence="6">
    <location>
        <begin position="118"/>
        <end position="307"/>
    </location>
</feature>